<feature type="transmembrane region" description="Helical" evidence="1">
    <location>
        <begin position="49"/>
        <end position="70"/>
    </location>
</feature>
<feature type="transmembrane region" description="Helical" evidence="1">
    <location>
        <begin position="6"/>
        <end position="28"/>
    </location>
</feature>
<evidence type="ECO:0000256" key="1">
    <source>
        <dbReference type="SAM" id="Phobius"/>
    </source>
</evidence>
<accession>A0A9X4LDE4</accession>
<dbReference type="EMBL" id="SGUG01000006">
    <property type="protein sequence ID" value="MDG0861856.1"/>
    <property type="molecule type" value="Genomic_DNA"/>
</dbReference>
<name>A0A9X4LDE4_9BURK</name>
<keyword evidence="1" id="KW-0472">Membrane</keyword>
<dbReference type="AlphaFoldDB" id="A0A9X4LDE4"/>
<dbReference type="Proteomes" id="UP001152766">
    <property type="component" value="Unassembled WGS sequence"/>
</dbReference>
<proteinExistence type="predicted"/>
<evidence type="ECO:0000313" key="2">
    <source>
        <dbReference type="EMBL" id="MDG0861856.1"/>
    </source>
</evidence>
<evidence type="ECO:0000313" key="3">
    <source>
        <dbReference type="Proteomes" id="UP001152766"/>
    </source>
</evidence>
<reference evidence="2" key="1">
    <citation type="submission" date="2019-02" db="EMBL/GenBank/DDBJ databases">
        <title>Draft genome of the type strain Pelomonas aquatica CCUG 52575T.</title>
        <authorList>
            <person name="Gomila M."/>
            <person name="Lalucat J."/>
        </authorList>
    </citation>
    <scope>NUCLEOTIDE SEQUENCE</scope>
    <source>
        <strain evidence="2">CCUG 52575</strain>
    </source>
</reference>
<sequence length="442" mass="47835">MGETLGTLFGLVLAAGVAVTGHFLAKALRSRNPETFAGERNWQSWQSKVYLGIGAVGWVAVVALGLHGVLKLFMPAWGDARLTISILGALATLPLAEHLEKLPRLCKDYAVLSGTVAWLEENLSRGPTPTDAELERILEQSRDTSKPLVERHALVYKHQMMLTLKIRDARVEAAVIARQENARALEAADAERARAAVLKAEQEAARQAAQIEKRQRAEALVAQRVQPESLIESVDQVQLSGAVGQDKVMSLWNEFKASIVGAVPSGPDKSQAAAAQLPSLLTKLAGVALPSTVNPYIAYQGTPRDGYCDAVAVEASGGVPLYQRLQFEHSTSGLVNALFFAAVLPQKWSWGHGCYDRDAELILSADRLVAVVQDAGKREPTDDATWPPAGLRIKRLDDGFEVGCLASRPGRGLYDLSVPVRNGHAGPLEVRKLFVWGQGVFY</sequence>
<gene>
    <name evidence="2" type="ORF">EXJ73_05135</name>
</gene>
<protein>
    <submittedName>
        <fullName evidence="2">Uncharacterized protein</fullName>
    </submittedName>
</protein>
<organism evidence="2 3">
    <name type="scientific">Pelomonas aquatica</name>
    <dbReference type="NCBI Taxonomy" id="431058"/>
    <lineage>
        <taxon>Bacteria</taxon>
        <taxon>Pseudomonadati</taxon>
        <taxon>Pseudomonadota</taxon>
        <taxon>Betaproteobacteria</taxon>
        <taxon>Burkholderiales</taxon>
        <taxon>Sphaerotilaceae</taxon>
        <taxon>Roseateles</taxon>
    </lineage>
</organism>
<keyword evidence="1" id="KW-1133">Transmembrane helix</keyword>
<keyword evidence="3" id="KW-1185">Reference proteome</keyword>
<dbReference type="RefSeq" id="WP_268150144.1">
    <property type="nucleotide sequence ID" value="NZ_JAPPUW010000008.1"/>
</dbReference>
<keyword evidence="1" id="KW-0812">Transmembrane</keyword>
<comment type="caution">
    <text evidence="2">The sequence shown here is derived from an EMBL/GenBank/DDBJ whole genome shotgun (WGS) entry which is preliminary data.</text>
</comment>